<organism evidence="4 5">
    <name type="scientific">Roseovarius pelagicus</name>
    <dbReference type="NCBI Taxonomy" id="2980108"/>
    <lineage>
        <taxon>Bacteria</taxon>
        <taxon>Pseudomonadati</taxon>
        <taxon>Pseudomonadota</taxon>
        <taxon>Alphaproteobacteria</taxon>
        <taxon>Rhodobacterales</taxon>
        <taxon>Roseobacteraceae</taxon>
        <taxon>Roseovarius</taxon>
    </lineage>
</organism>
<reference evidence="4" key="1">
    <citation type="submission" date="2022-10" db="EMBL/GenBank/DDBJ databases">
        <title>Roseovarius pelagicus sp. nov., isolated from Arctic seawater.</title>
        <authorList>
            <person name="Hong Y.W."/>
            <person name="Hwang C.Y."/>
        </authorList>
    </citation>
    <scope>NUCLEOTIDE SEQUENCE</scope>
    <source>
        <strain evidence="4">HL-MP18</strain>
    </source>
</reference>
<feature type="domain" description="SH3b" evidence="3">
    <location>
        <begin position="91"/>
        <end position="139"/>
    </location>
</feature>
<name>A0ABY6DEI9_9RHOB</name>
<feature type="compositionally biased region" description="Low complexity" evidence="1">
    <location>
        <begin position="55"/>
        <end position="70"/>
    </location>
</feature>
<feature type="signal peptide" evidence="2">
    <location>
        <begin position="1"/>
        <end position="18"/>
    </location>
</feature>
<feature type="chain" id="PRO_5046447380" evidence="2">
    <location>
        <begin position="19"/>
        <end position="147"/>
    </location>
</feature>
<evidence type="ECO:0000256" key="2">
    <source>
        <dbReference type="SAM" id="SignalP"/>
    </source>
</evidence>
<proteinExistence type="predicted"/>
<evidence type="ECO:0000313" key="4">
    <source>
        <dbReference type="EMBL" id="UXX84548.1"/>
    </source>
</evidence>
<feature type="region of interest" description="Disordered" evidence="1">
    <location>
        <begin position="41"/>
        <end position="74"/>
    </location>
</feature>
<dbReference type="Pfam" id="PF08239">
    <property type="entry name" value="SH3_3"/>
    <property type="match status" value="1"/>
</dbReference>
<keyword evidence="2" id="KW-0732">Signal</keyword>
<keyword evidence="5" id="KW-1185">Reference proteome</keyword>
<sequence>MKYLIILTAALFMSAAAAQTGDDCYPGLGLCEDDVTAQMPLPSRINIGTPDENATSTQSGQSSQSQSTQQPAAPANPICIVYDVRPPDAWLALRTEPSSRTGTRLYKLPSGTRIEMMGPRDGAWHLVRVPDGTIGWVSWQRQRWIAC</sequence>
<dbReference type="Gene3D" id="2.30.30.40">
    <property type="entry name" value="SH3 Domains"/>
    <property type="match status" value="1"/>
</dbReference>
<protein>
    <submittedName>
        <fullName evidence="4">SH3 domain-containing protein</fullName>
    </submittedName>
</protein>
<dbReference type="Proteomes" id="UP001064087">
    <property type="component" value="Chromosome"/>
</dbReference>
<evidence type="ECO:0000256" key="1">
    <source>
        <dbReference type="SAM" id="MobiDB-lite"/>
    </source>
</evidence>
<dbReference type="EMBL" id="CP106738">
    <property type="protein sequence ID" value="UXX84548.1"/>
    <property type="molecule type" value="Genomic_DNA"/>
</dbReference>
<dbReference type="RefSeq" id="WP_165196658.1">
    <property type="nucleotide sequence ID" value="NZ_CP106738.1"/>
</dbReference>
<gene>
    <name evidence="4" type="ORF">N7U68_07880</name>
</gene>
<evidence type="ECO:0000259" key="3">
    <source>
        <dbReference type="Pfam" id="PF08239"/>
    </source>
</evidence>
<dbReference type="InterPro" id="IPR003646">
    <property type="entry name" value="SH3-like_bac-type"/>
</dbReference>
<evidence type="ECO:0000313" key="5">
    <source>
        <dbReference type="Proteomes" id="UP001064087"/>
    </source>
</evidence>
<accession>A0ABY6DEI9</accession>